<sequence>MEFDYRNSVKKNGSLIPPKDFSSFMVGKVVTVNKDMKNIIGLARRIAKSEAPVLISGASGVGKEVFAELVHSNSKRLNGPFIKLNCAAIPENLMESEFFGYEAGAFTGASKSGKKGVIELAEAGTLFLDEVGEMSLNMQAKLLRVLQDGKYLKVGGEKELKADIRIIAATNKNLEKMILSGGFREDLYFRLNVIPIRLPLLKDRKEDIPILSLYFLDYFNKQYNMEKKLSLEVMEELIDYPWPGNVRELKNTIERLVLISLNDLITKNDLTYSNFVSEKYGFLEKKHADNPAYDGSLSLKEMVEEYEINIILQAVKRYGSIRKAARVLKVTPSTISRKLSEYNRKKGTGK</sequence>
<dbReference type="InterPro" id="IPR003593">
    <property type="entry name" value="AAA+_ATPase"/>
</dbReference>
<dbReference type="Pfam" id="PF18024">
    <property type="entry name" value="HTH_50"/>
    <property type="match status" value="1"/>
</dbReference>
<dbReference type="Pfam" id="PF25601">
    <property type="entry name" value="AAA_lid_14"/>
    <property type="match status" value="1"/>
</dbReference>
<accession>A0A8A0RLD3</accession>
<dbReference type="InterPro" id="IPR025944">
    <property type="entry name" value="Sigma_54_int_dom_CS"/>
</dbReference>
<proteinExistence type="predicted"/>
<evidence type="ECO:0000256" key="6">
    <source>
        <dbReference type="ARBA" id="ARBA00029500"/>
    </source>
</evidence>
<evidence type="ECO:0000256" key="1">
    <source>
        <dbReference type="ARBA" id="ARBA00022741"/>
    </source>
</evidence>
<dbReference type="AlphaFoldDB" id="A0A8A0RLD3"/>
<dbReference type="PANTHER" id="PTHR32071">
    <property type="entry name" value="TRANSCRIPTIONAL REGULATORY PROTEIN"/>
    <property type="match status" value="1"/>
</dbReference>
<evidence type="ECO:0000256" key="2">
    <source>
        <dbReference type="ARBA" id="ARBA00022797"/>
    </source>
</evidence>
<dbReference type="GO" id="GO:0003677">
    <property type="term" value="F:DNA binding"/>
    <property type="evidence" value="ECO:0007669"/>
    <property type="project" value="UniProtKB-KW"/>
</dbReference>
<dbReference type="PROSITE" id="PS50045">
    <property type="entry name" value="SIGMA54_INTERACT_4"/>
    <property type="match status" value="1"/>
</dbReference>
<evidence type="ECO:0000256" key="5">
    <source>
        <dbReference type="ARBA" id="ARBA00023163"/>
    </source>
</evidence>
<dbReference type="Pfam" id="PF00158">
    <property type="entry name" value="Sigma54_activat"/>
    <property type="match status" value="1"/>
</dbReference>
<dbReference type="KEGG" id="kme:H0A61_00355"/>
<evidence type="ECO:0000313" key="8">
    <source>
        <dbReference type="EMBL" id="QSQ08036.1"/>
    </source>
</evidence>
<gene>
    <name evidence="8" type="primary">atoC_2</name>
    <name evidence="8" type="ORF">H0A61_00355</name>
</gene>
<dbReference type="SMART" id="SM00382">
    <property type="entry name" value="AAA"/>
    <property type="match status" value="1"/>
</dbReference>
<evidence type="ECO:0000313" key="9">
    <source>
        <dbReference type="Proteomes" id="UP000662904"/>
    </source>
</evidence>
<dbReference type="GO" id="GO:0006355">
    <property type="term" value="P:regulation of DNA-templated transcription"/>
    <property type="evidence" value="ECO:0007669"/>
    <property type="project" value="InterPro"/>
</dbReference>
<reference evidence="8" key="1">
    <citation type="submission" date="2020-07" db="EMBL/GenBank/DDBJ databases">
        <title>Koleobacter methoxysyntrophicus gen. nov., sp. nov., a novel anaerobic bacterium isolated from deep subsurface oil field and proposal of Koleobacterales ord. nov. in the phylum Firmicutes.</title>
        <authorList>
            <person name="Sakamoto S."/>
            <person name="Tamaki H."/>
        </authorList>
    </citation>
    <scope>NUCLEOTIDE SEQUENCE</scope>
    <source>
        <strain evidence="8">NRmbB1</strain>
    </source>
</reference>
<dbReference type="CDD" id="cd00009">
    <property type="entry name" value="AAA"/>
    <property type="match status" value="1"/>
</dbReference>
<dbReference type="InterPro" id="IPR030828">
    <property type="entry name" value="HTH_TyrR"/>
</dbReference>
<keyword evidence="3" id="KW-0067">ATP-binding</keyword>
<dbReference type="FunFam" id="3.40.50.300:FF:000006">
    <property type="entry name" value="DNA-binding transcriptional regulator NtrC"/>
    <property type="match status" value="1"/>
</dbReference>
<dbReference type="Gene3D" id="1.10.8.60">
    <property type="match status" value="1"/>
</dbReference>
<dbReference type="Proteomes" id="UP000662904">
    <property type="component" value="Chromosome"/>
</dbReference>
<keyword evidence="1" id="KW-0547">Nucleotide-binding</keyword>
<dbReference type="InterPro" id="IPR058031">
    <property type="entry name" value="AAA_lid_NorR"/>
</dbReference>
<dbReference type="PROSITE" id="PS00688">
    <property type="entry name" value="SIGMA54_INTERACT_3"/>
    <property type="match status" value="1"/>
</dbReference>
<protein>
    <recommendedName>
        <fullName evidence="6">HTH-type transcriptional regulatory protein TyrR</fullName>
    </recommendedName>
</protein>
<dbReference type="PANTHER" id="PTHR32071:SF57">
    <property type="entry name" value="C4-DICARBOXYLATE TRANSPORT TRANSCRIPTIONAL REGULATORY PROTEIN DCTD"/>
    <property type="match status" value="1"/>
</dbReference>
<dbReference type="InterPro" id="IPR009057">
    <property type="entry name" value="Homeodomain-like_sf"/>
</dbReference>
<name>A0A8A0RLD3_9FIRM</name>
<feature type="domain" description="Sigma-54 factor interaction" evidence="7">
    <location>
        <begin position="29"/>
        <end position="258"/>
    </location>
</feature>
<dbReference type="EMBL" id="CP059066">
    <property type="protein sequence ID" value="QSQ08036.1"/>
    <property type="molecule type" value="Genomic_DNA"/>
</dbReference>
<evidence type="ECO:0000256" key="3">
    <source>
        <dbReference type="ARBA" id="ARBA00022840"/>
    </source>
</evidence>
<evidence type="ECO:0000256" key="4">
    <source>
        <dbReference type="ARBA" id="ARBA00023015"/>
    </source>
</evidence>
<keyword evidence="4" id="KW-0805">Transcription regulation</keyword>
<keyword evidence="9" id="KW-1185">Reference proteome</keyword>
<dbReference type="SUPFAM" id="SSF46689">
    <property type="entry name" value="Homeodomain-like"/>
    <property type="match status" value="1"/>
</dbReference>
<evidence type="ECO:0000259" key="7">
    <source>
        <dbReference type="PROSITE" id="PS50045"/>
    </source>
</evidence>
<dbReference type="RefSeq" id="WP_206708271.1">
    <property type="nucleotide sequence ID" value="NZ_CP059066.1"/>
</dbReference>
<dbReference type="Gene3D" id="3.40.50.300">
    <property type="entry name" value="P-loop containing nucleotide triphosphate hydrolases"/>
    <property type="match status" value="1"/>
</dbReference>
<dbReference type="Gene3D" id="1.10.10.60">
    <property type="entry name" value="Homeodomain-like"/>
    <property type="match status" value="1"/>
</dbReference>
<dbReference type="GO" id="GO:0005524">
    <property type="term" value="F:ATP binding"/>
    <property type="evidence" value="ECO:0007669"/>
    <property type="project" value="UniProtKB-KW"/>
</dbReference>
<organism evidence="8 9">
    <name type="scientific">Koleobacter methoxysyntrophicus</name>
    <dbReference type="NCBI Taxonomy" id="2751313"/>
    <lineage>
        <taxon>Bacteria</taxon>
        <taxon>Bacillati</taxon>
        <taxon>Bacillota</taxon>
        <taxon>Clostridia</taxon>
        <taxon>Koleobacterales</taxon>
        <taxon>Koleobacteraceae</taxon>
        <taxon>Koleobacter</taxon>
    </lineage>
</organism>
<dbReference type="SUPFAM" id="SSF52540">
    <property type="entry name" value="P-loop containing nucleoside triphosphate hydrolases"/>
    <property type="match status" value="1"/>
</dbReference>
<keyword evidence="5" id="KW-0804">Transcription</keyword>
<dbReference type="InterPro" id="IPR027417">
    <property type="entry name" value="P-loop_NTPase"/>
</dbReference>
<keyword evidence="2" id="KW-0058">Aromatic hydrocarbons catabolism</keyword>
<dbReference type="InterPro" id="IPR002078">
    <property type="entry name" value="Sigma_54_int"/>
</dbReference>